<comment type="caution">
    <text evidence="1">The sequence shown here is derived from an EMBL/GenBank/DDBJ whole genome shotgun (WGS) entry which is preliminary data.</text>
</comment>
<sequence length="254" mass="29409">MLVTDVKSIEYQHQVPFVVWTFWAGNAMEGNRLLSFQILQQHIGVPIFLASPQNWHLLELPEHPFHPAFPYLSVVHQSDYIRIYLLHHYGGAWHDIKATEVSFAACWELFEDPEVYMIGRKESKNGAARVHDQNGNWMPDFYEDLISVTAWIGRGGTSLSKELLNNLHLLLDENLEQLKKYPAKHPRERALKGNNFLSRSIERVKNLFTGRQSNYPLPWTVFGNLFHPLNLKYKAHVSIDLPVNSVKNAGVYHR</sequence>
<dbReference type="AlphaFoldDB" id="A0A3S4RR82"/>
<dbReference type="EMBL" id="SAYW01000002">
    <property type="protein sequence ID" value="RWU08215.1"/>
    <property type="molecule type" value="Genomic_DNA"/>
</dbReference>
<gene>
    <name evidence="1" type="ORF">DPV69_07490</name>
</gene>
<dbReference type="Pfam" id="PF05704">
    <property type="entry name" value="Caps_synth"/>
    <property type="match status" value="1"/>
</dbReference>
<accession>A0A3S4RR82</accession>
<dbReference type="OrthoDB" id="1259853at2"/>
<dbReference type="GO" id="GO:0016757">
    <property type="term" value="F:glycosyltransferase activity"/>
    <property type="evidence" value="ECO:0007669"/>
    <property type="project" value="InterPro"/>
</dbReference>
<dbReference type="Proteomes" id="UP000284120">
    <property type="component" value="Unassembled WGS sequence"/>
</dbReference>
<evidence type="ECO:0000313" key="1">
    <source>
        <dbReference type="EMBL" id="RWU08215.1"/>
    </source>
</evidence>
<name>A0A3S4RR82_9SPHI</name>
<keyword evidence="2" id="KW-1185">Reference proteome</keyword>
<dbReference type="InterPro" id="IPR008441">
    <property type="entry name" value="AfumC-like_glycosyl_Trfase"/>
</dbReference>
<organism evidence="1 2">
    <name type="scientific">Pedobacter chitinilyticus</name>
    <dbReference type="NCBI Taxonomy" id="2233776"/>
    <lineage>
        <taxon>Bacteria</taxon>
        <taxon>Pseudomonadati</taxon>
        <taxon>Bacteroidota</taxon>
        <taxon>Sphingobacteriia</taxon>
        <taxon>Sphingobacteriales</taxon>
        <taxon>Sphingobacteriaceae</taxon>
        <taxon>Pedobacter</taxon>
    </lineage>
</organism>
<protein>
    <submittedName>
        <fullName evidence="1">Uncharacterized protein</fullName>
    </submittedName>
</protein>
<dbReference type="RefSeq" id="WP_113646741.1">
    <property type="nucleotide sequence ID" value="NZ_QMHN01000002.1"/>
</dbReference>
<evidence type="ECO:0000313" key="2">
    <source>
        <dbReference type="Proteomes" id="UP000284120"/>
    </source>
</evidence>
<reference evidence="1 2" key="1">
    <citation type="submission" date="2018-06" db="EMBL/GenBank/DDBJ databases">
        <title>Pedobacter endophyticus sp. nov., an endophytic bacterium isolated from a leaf of Triticum aestivum.</title>
        <authorList>
            <person name="Zhang L."/>
        </authorList>
    </citation>
    <scope>NUCLEOTIDE SEQUENCE [LARGE SCALE GENOMIC DNA]</scope>
    <source>
        <strain evidence="1 2">CM134L-2</strain>
    </source>
</reference>
<proteinExistence type="predicted"/>